<evidence type="ECO:0000313" key="4">
    <source>
        <dbReference type="EMBL" id="KAH8099933.1"/>
    </source>
</evidence>
<dbReference type="GO" id="GO:0005829">
    <property type="term" value="C:cytosol"/>
    <property type="evidence" value="ECO:0007669"/>
    <property type="project" value="TreeGrafter"/>
</dbReference>
<evidence type="ECO:0000313" key="5">
    <source>
        <dbReference type="Proteomes" id="UP000813824"/>
    </source>
</evidence>
<comment type="pathway">
    <text evidence="3">tRNA modification; 5-methoxycarbonylmethyl-2-thiouridine-tRNA biosynthesis.</text>
</comment>
<comment type="function">
    <text evidence="3">Plays a central role in 2-thiolation of mcm(5)S(2)U at tRNA wobble positions of tRNA(Lys), tRNA(Glu) and tRNA(Gln). May act by forming a heterodimer with NCS6 that ligates sulfur from thiocarboxylated URM1 onto the uridine of tRNAs at wobble position. Prior mcm(5) tRNA modification by the elongator complex is required for 2-thiolation. May also be involved in protein urmylation.</text>
</comment>
<dbReference type="InterPro" id="IPR014729">
    <property type="entry name" value="Rossmann-like_a/b/a_fold"/>
</dbReference>
<dbReference type="EMBL" id="JAEVFJ010000017">
    <property type="protein sequence ID" value="KAH8099933.1"/>
    <property type="molecule type" value="Genomic_DNA"/>
</dbReference>
<gene>
    <name evidence="3" type="primary">NCS2</name>
    <name evidence="3" type="synonym">CTU2</name>
    <name evidence="4" type="ORF">BXZ70DRAFT_1008452</name>
</gene>
<comment type="similarity">
    <text evidence="3">Belongs to the CTU2/NCS2 family.</text>
</comment>
<dbReference type="GO" id="GO:0016783">
    <property type="term" value="F:sulfurtransferase activity"/>
    <property type="evidence" value="ECO:0007669"/>
    <property type="project" value="TreeGrafter"/>
</dbReference>
<dbReference type="InterPro" id="IPR019407">
    <property type="entry name" value="CTU2"/>
</dbReference>
<dbReference type="OrthoDB" id="25129at2759"/>
<dbReference type="PANTHER" id="PTHR20882:SF14">
    <property type="entry name" value="CYTOPLASMIC TRNA 2-THIOLATION PROTEIN 2"/>
    <property type="match status" value="1"/>
</dbReference>
<comment type="subcellular location">
    <subcellularLocation>
        <location evidence="3">Cytoplasm</location>
    </subcellularLocation>
</comment>
<dbReference type="GO" id="GO:0032447">
    <property type="term" value="P:protein urmylation"/>
    <property type="evidence" value="ECO:0007669"/>
    <property type="project" value="UniProtKB-UniRule"/>
</dbReference>
<dbReference type="PANTHER" id="PTHR20882">
    <property type="entry name" value="CYTOPLASMIC TRNA 2-THIOLATION PROTEIN 2"/>
    <property type="match status" value="1"/>
</dbReference>
<dbReference type="Pfam" id="PF10288">
    <property type="entry name" value="CTU2"/>
    <property type="match status" value="1"/>
</dbReference>
<evidence type="ECO:0000256" key="1">
    <source>
        <dbReference type="ARBA" id="ARBA00022490"/>
    </source>
</evidence>
<proteinExistence type="inferred from homology"/>
<dbReference type="GO" id="GO:0002143">
    <property type="term" value="P:tRNA wobble position uridine thiolation"/>
    <property type="evidence" value="ECO:0007669"/>
    <property type="project" value="TreeGrafter"/>
</dbReference>
<protein>
    <recommendedName>
        <fullName evidence="3">Cytoplasmic tRNA 2-thiolation protein 2</fullName>
    </recommendedName>
</protein>
<organism evidence="4 5">
    <name type="scientific">Cristinia sonorae</name>
    <dbReference type="NCBI Taxonomy" id="1940300"/>
    <lineage>
        <taxon>Eukaryota</taxon>
        <taxon>Fungi</taxon>
        <taxon>Dikarya</taxon>
        <taxon>Basidiomycota</taxon>
        <taxon>Agaricomycotina</taxon>
        <taxon>Agaricomycetes</taxon>
        <taxon>Agaricomycetidae</taxon>
        <taxon>Agaricales</taxon>
        <taxon>Pleurotineae</taxon>
        <taxon>Stephanosporaceae</taxon>
        <taxon>Cristinia</taxon>
    </lineage>
</organism>
<dbReference type="GO" id="GO:0000049">
    <property type="term" value="F:tRNA binding"/>
    <property type="evidence" value="ECO:0007669"/>
    <property type="project" value="InterPro"/>
</dbReference>
<dbReference type="UniPathway" id="UPA00988"/>
<keyword evidence="1 3" id="KW-0963">Cytoplasm</keyword>
<dbReference type="GO" id="GO:0016779">
    <property type="term" value="F:nucleotidyltransferase activity"/>
    <property type="evidence" value="ECO:0007669"/>
    <property type="project" value="UniProtKB-UniRule"/>
</dbReference>
<name>A0A8K0ULU1_9AGAR</name>
<dbReference type="AlphaFoldDB" id="A0A8K0ULU1"/>
<evidence type="ECO:0000256" key="2">
    <source>
        <dbReference type="ARBA" id="ARBA00022694"/>
    </source>
</evidence>
<dbReference type="Proteomes" id="UP000813824">
    <property type="component" value="Unassembled WGS sequence"/>
</dbReference>
<keyword evidence="2 3" id="KW-0819">tRNA processing</keyword>
<accession>A0A8K0ULU1</accession>
<keyword evidence="5" id="KW-1185">Reference proteome</keyword>
<dbReference type="SUPFAM" id="SSF52402">
    <property type="entry name" value="Adenine nucleotide alpha hydrolases-like"/>
    <property type="match status" value="1"/>
</dbReference>
<dbReference type="Gene3D" id="3.40.50.620">
    <property type="entry name" value="HUPs"/>
    <property type="match status" value="1"/>
</dbReference>
<sequence>MSESCGNSVADQEALMPRRRKYDKSKTCVKCKENPGNIVIRHAVYCKSCFIPLMTFKFRRALEPYVNAKPDGPRRTALKPQGNLLIGFSGGMGSTVLLDLIHRYYVAPDKALITDEGGSHHPRNERVWKRVIVCYVEVCDAFTAMEDNTNEIRDVVEHYGDMEFVPLRIQDAFDSSWWKSIGRDAIPLMTDLLNEDLHMTQLPEGKTPLESMRSHIASLPTPTARSTSLQTLSRVLVQYTALANECSHLVLGTSLTSLAVSLISGIAYGGGFHVKEDIQEEWNSDQDMGSVPDAPKKDKTRKHGLRIIRPLRDIGMKECGAWTWWMGLKVVGRQGWDWPGAKPGIGSLTKAFIVGLEKDYPSTVSTIVRTCGKLAPKGSVSGKCVSCERPVQTGSQEWRARISLRTRETTSRPTLGNDAIVKSLASHLCYTCQTTFTSRSSRPASIPYPDFNVNPTATPLPIWIGRSPRPQGGDVLEDGGEEFTVFRPMGRGEMRDVVKDFLLTDE</sequence>
<reference evidence="4" key="1">
    <citation type="journal article" date="2021" name="New Phytol.">
        <title>Evolutionary innovations through gain and loss of genes in the ectomycorrhizal Boletales.</title>
        <authorList>
            <person name="Wu G."/>
            <person name="Miyauchi S."/>
            <person name="Morin E."/>
            <person name="Kuo A."/>
            <person name="Drula E."/>
            <person name="Varga T."/>
            <person name="Kohler A."/>
            <person name="Feng B."/>
            <person name="Cao Y."/>
            <person name="Lipzen A."/>
            <person name="Daum C."/>
            <person name="Hundley H."/>
            <person name="Pangilinan J."/>
            <person name="Johnson J."/>
            <person name="Barry K."/>
            <person name="LaButti K."/>
            <person name="Ng V."/>
            <person name="Ahrendt S."/>
            <person name="Min B."/>
            <person name="Choi I.G."/>
            <person name="Park H."/>
            <person name="Plett J.M."/>
            <person name="Magnuson J."/>
            <person name="Spatafora J.W."/>
            <person name="Nagy L.G."/>
            <person name="Henrissat B."/>
            <person name="Grigoriev I.V."/>
            <person name="Yang Z.L."/>
            <person name="Xu J."/>
            <person name="Martin F.M."/>
        </authorList>
    </citation>
    <scope>NUCLEOTIDE SEQUENCE</scope>
    <source>
        <strain evidence="4">KKN 215</strain>
    </source>
</reference>
<comment type="caution">
    <text evidence="4">The sequence shown here is derived from an EMBL/GenBank/DDBJ whole genome shotgun (WGS) entry which is preliminary data.</text>
</comment>
<evidence type="ECO:0000256" key="3">
    <source>
        <dbReference type="HAMAP-Rule" id="MF_03054"/>
    </source>
</evidence>
<dbReference type="HAMAP" id="MF_03054">
    <property type="entry name" value="CTU2"/>
    <property type="match status" value="1"/>
</dbReference>